<dbReference type="AlphaFoldDB" id="A0A3B4B8L3"/>
<reference evidence="4" key="1">
    <citation type="submission" date="2025-08" db="UniProtKB">
        <authorList>
            <consortium name="Ensembl"/>
        </authorList>
    </citation>
    <scope>IDENTIFICATION</scope>
</reference>
<dbReference type="InterPro" id="IPR002108">
    <property type="entry name" value="ADF-H"/>
</dbReference>
<dbReference type="PROSITE" id="PS51263">
    <property type="entry name" value="ADF_H"/>
    <property type="match status" value="1"/>
</dbReference>
<keyword evidence="5" id="KW-1185">Reference proteome</keyword>
<dbReference type="InterPro" id="IPR029006">
    <property type="entry name" value="ADF-H/Gelsolin-like_dom_sf"/>
</dbReference>
<evidence type="ECO:0000256" key="2">
    <source>
        <dbReference type="ARBA" id="ARBA00023203"/>
    </source>
</evidence>
<dbReference type="GO" id="GO:0015629">
    <property type="term" value="C:actin cytoskeleton"/>
    <property type="evidence" value="ECO:0007669"/>
    <property type="project" value="InterPro"/>
</dbReference>
<dbReference type="STRING" id="409849.ENSPMGP00000025843"/>
<dbReference type="SMART" id="SM00102">
    <property type="entry name" value="ADF"/>
    <property type="match status" value="1"/>
</dbReference>
<dbReference type="GO" id="GO:0030042">
    <property type="term" value="P:actin filament depolymerization"/>
    <property type="evidence" value="ECO:0007669"/>
    <property type="project" value="InterPro"/>
</dbReference>
<dbReference type="InterPro" id="IPR017904">
    <property type="entry name" value="ADF/Cofilin"/>
</dbReference>
<dbReference type="SUPFAM" id="SSF55753">
    <property type="entry name" value="Actin depolymerizing proteins"/>
    <property type="match status" value="1"/>
</dbReference>
<dbReference type="GO" id="GO:0003779">
    <property type="term" value="F:actin binding"/>
    <property type="evidence" value="ECO:0007669"/>
    <property type="project" value="UniProtKB-KW"/>
</dbReference>
<dbReference type="Ensembl" id="ENSPMGT00000027522.1">
    <property type="protein sequence ID" value="ENSPMGP00000025843.1"/>
    <property type="gene ID" value="ENSPMGG00000020845.1"/>
</dbReference>
<sequence length="137" mass="15674">MLLSMKLNRSSDDANERIRVVELGLNDANTEIEVKQVIMEKDVKTLGNVFKFVQCLMGEKECRYIVYDCHYETPQTKKEDLIFIMWSCDHASPKSRMVYSSSKSALHGKDETTPQSFCGKMGKEKVLKLEGLDVKES</sequence>
<keyword evidence="2" id="KW-0009">Actin-binding</keyword>
<feature type="domain" description="ADF-H" evidence="3">
    <location>
        <begin position="1"/>
        <end position="137"/>
    </location>
</feature>
<dbReference type="Pfam" id="PF00241">
    <property type="entry name" value="Cofilin_ADF"/>
    <property type="match status" value="1"/>
</dbReference>
<protein>
    <recommendedName>
        <fullName evidence="3">ADF-H domain-containing protein</fullName>
    </recommendedName>
</protein>
<evidence type="ECO:0000259" key="3">
    <source>
        <dbReference type="PROSITE" id="PS51263"/>
    </source>
</evidence>
<dbReference type="PRINTS" id="PR00006">
    <property type="entry name" value="COFILIN"/>
</dbReference>
<evidence type="ECO:0000256" key="1">
    <source>
        <dbReference type="ARBA" id="ARBA00006844"/>
    </source>
</evidence>
<organism evidence="4 5">
    <name type="scientific">Periophthalmus magnuspinnatus</name>
    <dbReference type="NCBI Taxonomy" id="409849"/>
    <lineage>
        <taxon>Eukaryota</taxon>
        <taxon>Metazoa</taxon>
        <taxon>Chordata</taxon>
        <taxon>Craniata</taxon>
        <taxon>Vertebrata</taxon>
        <taxon>Euteleostomi</taxon>
        <taxon>Actinopterygii</taxon>
        <taxon>Neopterygii</taxon>
        <taxon>Teleostei</taxon>
        <taxon>Neoteleostei</taxon>
        <taxon>Acanthomorphata</taxon>
        <taxon>Gobiaria</taxon>
        <taxon>Gobiiformes</taxon>
        <taxon>Gobioidei</taxon>
        <taxon>Gobiidae</taxon>
        <taxon>Oxudercinae</taxon>
        <taxon>Periophthalmus</taxon>
    </lineage>
</organism>
<dbReference type="Proteomes" id="UP000261520">
    <property type="component" value="Unplaced"/>
</dbReference>
<dbReference type="PANTHER" id="PTHR11913">
    <property type="entry name" value="COFILIN-RELATED"/>
    <property type="match status" value="1"/>
</dbReference>
<evidence type="ECO:0000313" key="5">
    <source>
        <dbReference type="Proteomes" id="UP000261520"/>
    </source>
</evidence>
<dbReference type="Gene3D" id="3.40.20.10">
    <property type="entry name" value="Severin"/>
    <property type="match status" value="1"/>
</dbReference>
<proteinExistence type="inferred from homology"/>
<reference evidence="4" key="2">
    <citation type="submission" date="2025-09" db="UniProtKB">
        <authorList>
            <consortium name="Ensembl"/>
        </authorList>
    </citation>
    <scope>IDENTIFICATION</scope>
</reference>
<evidence type="ECO:0000313" key="4">
    <source>
        <dbReference type="Ensembl" id="ENSPMGP00000025843.1"/>
    </source>
</evidence>
<accession>A0A3B4B8L3</accession>
<name>A0A3B4B8L3_9GOBI</name>
<comment type="similarity">
    <text evidence="1">Belongs to the actin-binding proteins ADF family.</text>
</comment>